<keyword evidence="4" id="KW-0378">Hydrolase</keyword>
<dbReference type="OrthoDB" id="7183084at2"/>
<evidence type="ECO:0000256" key="2">
    <source>
        <dbReference type="ARBA" id="ARBA00012566"/>
    </source>
</evidence>
<dbReference type="GO" id="GO:0033925">
    <property type="term" value="F:mannosyl-glycoprotein endo-beta-N-acetylglucosaminidase activity"/>
    <property type="evidence" value="ECO:0007669"/>
    <property type="project" value="UniProtKB-EC"/>
</dbReference>
<evidence type="ECO:0000313" key="9">
    <source>
        <dbReference type="Proteomes" id="UP000245391"/>
    </source>
</evidence>
<name>A0A317F4R7_9SPHI</name>
<dbReference type="EMBL" id="QGNY01000002">
    <property type="protein sequence ID" value="PWS32869.1"/>
    <property type="molecule type" value="Genomic_DNA"/>
</dbReference>
<keyword evidence="3" id="KW-0732">Signal</keyword>
<dbReference type="RefSeq" id="WP_109929037.1">
    <property type="nucleotide sequence ID" value="NZ_QGNY01000002.1"/>
</dbReference>
<evidence type="ECO:0000259" key="7">
    <source>
        <dbReference type="Pfam" id="PF23916"/>
    </source>
</evidence>
<comment type="similarity">
    <text evidence="1">Belongs to the glycosyl hydrolase 18 family.</text>
</comment>
<dbReference type="Proteomes" id="UP000245391">
    <property type="component" value="Unassembled WGS sequence"/>
</dbReference>
<sequence>MKNILKKIMGVGFAFSLIALLNSCKKDNIKDLNIIGDPPSAPVDASLEAKNAALRAYKKSNHFISMGFVVGDGNDPQEAVNLANQPDSLDMVFLFTGYDTDPAHWRALQAKGTKIIRTEFPSAAYFDGSAKDPDTKLPGYVPDPNIDPNTPTSTSTYNHYAKNKYYEYIYVNKWDGIDFDIEAGAMGGDVPAANTVNFLKAMAKYFGPNCTNCIIGADGKKPMLTYDTDVAYLGGALSPDRVYLPLKSNFDYILFQSYTTGSRAWSGTGVQNLPALVNMYGGEKLIFLVNGDSFIYPDGISEDVKGEDAKASKNLLEYAQFVKDGKGGIGVGAYRMSRDYNHIPKWRYTREAIQVMNPSK</sequence>
<keyword evidence="5" id="KW-0326">Glycosidase</keyword>
<dbReference type="InterPro" id="IPR057016">
    <property type="entry name" value="EndoS_F2-like_TIM-barrel"/>
</dbReference>
<keyword evidence="9" id="KW-1185">Reference proteome</keyword>
<accession>A0A317F4R7</accession>
<gene>
    <name evidence="8" type="ORF">DF947_07310</name>
</gene>
<dbReference type="SUPFAM" id="SSF51445">
    <property type="entry name" value="(Trans)glycosidases"/>
    <property type="match status" value="1"/>
</dbReference>
<protein>
    <recommendedName>
        <fullName evidence="2">mannosyl-glycoprotein endo-beta-N-acetylglucosaminidase</fullName>
        <ecNumber evidence="2">3.2.1.96</ecNumber>
    </recommendedName>
</protein>
<dbReference type="Gene3D" id="3.20.20.80">
    <property type="entry name" value="Glycosidases"/>
    <property type="match status" value="1"/>
</dbReference>
<feature type="domain" description="Endo-beta-N-acetylglucosaminidase EndoS/F2-like TIM-barrel" evidence="7">
    <location>
        <begin position="76"/>
        <end position="263"/>
    </location>
</feature>
<proteinExistence type="inferred from homology"/>
<dbReference type="AlphaFoldDB" id="A0A317F4R7"/>
<dbReference type="EC" id="3.2.1.96" evidence="2"/>
<comment type="caution">
    <text evidence="8">The sequence shown here is derived from an EMBL/GenBank/DDBJ whole genome shotgun (WGS) entry which is preliminary data.</text>
</comment>
<evidence type="ECO:0000256" key="5">
    <source>
        <dbReference type="ARBA" id="ARBA00023295"/>
    </source>
</evidence>
<dbReference type="InterPro" id="IPR017853">
    <property type="entry name" value="GH"/>
</dbReference>
<evidence type="ECO:0000256" key="4">
    <source>
        <dbReference type="ARBA" id="ARBA00022801"/>
    </source>
</evidence>
<comment type="catalytic activity">
    <reaction evidence="6">
        <text>an N(4)-(oligosaccharide-(1-&gt;3)-[oligosaccharide-(1-&gt;6)]-beta-D-Man-(1-&gt;4)-beta-D-GlcNAc-(1-&gt;4)-alpha-D-GlcNAc)-L-asparaginyl-[protein] + H2O = an oligosaccharide-(1-&gt;3)-[oligosaccharide-(1-&gt;6)]-beta-D-Man-(1-&gt;4)-D-GlcNAc + N(4)-(N-acetyl-beta-D-glucosaminyl)-L-asparaginyl-[protein]</text>
        <dbReference type="Rhea" id="RHEA:73067"/>
        <dbReference type="Rhea" id="RHEA-COMP:12603"/>
        <dbReference type="Rhea" id="RHEA-COMP:18176"/>
        <dbReference type="ChEBI" id="CHEBI:15377"/>
        <dbReference type="ChEBI" id="CHEBI:132248"/>
        <dbReference type="ChEBI" id="CHEBI:192714"/>
        <dbReference type="ChEBI" id="CHEBI:192715"/>
        <dbReference type="EC" id="3.2.1.96"/>
    </reaction>
</comment>
<evidence type="ECO:0000256" key="6">
    <source>
        <dbReference type="ARBA" id="ARBA00034414"/>
    </source>
</evidence>
<evidence type="ECO:0000313" key="8">
    <source>
        <dbReference type="EMBL" id="PWS32869.1"/>
    </source>
</evidence>
<evidence type="ECO:0000256" key="1">
    <source>
        <dbReference type="ARBA" id="ARBA00009336"/>
    </source>
</evidence>
<reference evidence="9" key="1">
    <citation type="submission" date="2018-05" db="EMBL/GenBank/DDBJ databases">
        <title>Pedobacter paludis sp. nov., isolated from wetland soil.</title>
        <authorList>
            <person name="Zhang Y."/>
        </authorList>
    </citation>
    <scope>NUCLEOTIDE SEQUENCE [LARGE SCALE GENOMIC DNA]</scope>
    <source>
        <strain evidence="9">R-8</strain>
    </source>
</reference>
<evidence type="ECO:0000256" key="3">
    <source>
        <dbReference type="ARBA" id="ARBA00022729"/>
    </source>
</evidence>
<dbReference type="Pfam" id="PF23916">
    <property type="entry name" value="TIM-barrel_EndoS"/>
    <property type="match status" value="1"/>
</dbReference>
<organism evidence="8 9">
    <name type="scientific">Pedobacter paludis</name>
    <dbReference type="NCBI Taxonomy" id="2203212"/>
    <lineage>
        <taxon>Bacteria</taxon>
        <taxon>Pseudomonadati</taxon>
        <taxon>Bacteroidota</taxon>
        <taxon>Sphingobacteriia</taxon>
        <taxon>Sphingobacteriales</taxon>
        <taxon>Sphingobacteriaceae</taxon>
        <taxon>Pedobacter</taxon>
    </lineage>
</organism>